<dbReference type="GO" id="GO:0015031">
    <property type="term" value="P:protein transport"/>
    <property type="evidence" value="ECO:0007669"/>
    <property type="project" value="UniProtKB-KW"/>
</dbReference>
<accession>A0AAV3TZH9</accession>
<dbReference type="PANTHER" id="PTHR30558">
    <property type="entry name" value="EXBD MEMBRANE COMPONENT OF PMF-DRIVEN MACROMOLECULE IMPORT SYSTEM"/>
    <property type="match status" value="1"/>
</dbReference>
<comment type="similarity">
    <text evidence="2 7">Belongs to the ExbD/TolR family.</text>
</comment>
<evidence type="ECO:0000256" key="7">
    <source>
        <dbReference type="RuleBase" id="RU003879"/>
    </source>
</evidence>
<keyword evidence="10" id="KW-1185">Reference proteome</keyword>
<name>A0AAV3TZH9_9ALTE</name>
<evidence type="ECO:0000256" key="3">
    <source>
        <dbReference type="ARBA" id="ARBA00022475"/>
    </source>
</evidence>
<reference evidence="10" key="1">
    <citation type="journal article" date="2019" name="Int. J. Syst. Evol. Microbiol.">
        <title>The Global Catalogue of Microorganisms (GCM) 10K type strain sequencing project: providing services to taxonomists for standard genome sequencing and annotation.</title>
        <authorList>
            <consortium name="The Broad Institute Genomics Platform"/>
            <consortium name="The Broad Institute Genome Sequencing Center for Infectious Disease"/>
            <person name="Wu L."/>
            <person name="Ma J."/>
        </authorList>
    </citation>
    <scope>NUCLEOTIDE SEQUENCE [LARGE SCALE GENOMIC DNA]</scope>
    <source>
        <strain evidence="10">JCM 19134</strain>
    </source>
</reference>
<evidence type="ECO:0000256" key="6">
    <source>
        <dbReference type="ARBA" id="ARBA00023136"/>
    </source>
</evidence>
<gene>
    <name evidence="9" type="ORF">GCM10025791_10210</name>
</gene>
<dbReference type="GO" id="GO:0005886">
    <property type="term" value="C:plasma membrane"/>
    <property type="evidence" value="ECO:0007669"/>
    <property type="project" value="UniProtKB-SubCell"/>
</dbReference>
<dbReference type="EMBL" id="BAABLX010000007">
    <property type="protein sequence ID" value="GAA4934986.1"/>
    <property type="molecule type" value="Genomic_DNA"/>
</dbReference>
<keyword evidence="4 7" id="KW-0812">Transmembrane</keyword>
<evidence type="ECO:0000256" key="8">
    <source>
        <dbReference type="SAM" id="Phobius"/>
    </source>
</evidence>
<organism evidence="9 10">
    <name type="scientific">Halioxenophilus aromaticivorans</name>
    <dbReference type="NCBI Taxonomy" id="1306992"/>
    <lineage>
        <taxon>Bacteria</taxon>
        <taxon>Pseudomonadati</taxon>
        <taxon>Pseudomonadota</taxon>
        <taxon>Gammaproteobacteria</taxon>
        <taxon>Alteromonadales</taxon>
        <taxon>Alteromonadaceae</taxon>
        <taxon>Halioxenophilus</taxon>
    </lineage>
</organism>
<evidence type="ECO:0000256" key="5">
    <source>
        <dbReference type="ARBA" id="ARBA00022989"/>
    </source>
</evidence>
<sequence length="136" mass="14941">MNNLLPLSRPKSDDDNLIPLINIVFLLLIFFMVAGQMRAQLPESLSLPTSAVGIKETQDARKIHVNANSAILLDQREVTTQELSQILQQETPQRPVAIYADATITAVKLADLLLTIENSGVDKVTLIVEKTPEANP</sequence>
<dbReference type="Proteomes" id="UP001409585">
    <property type="component" value="Unassembled WGS sequence"/>
</dbReference>
<proteinExistence type="inferred from homology"/>
<dbReference type="GO" id="GO:0022857">
    <property type="term" value="F:transmembrane transporter activity"/>
    <property type="evidence" value="ECO:0007669"/>
    <property type="project" value="InterPro"/>
</dbReference>
<keyword evidence="7" id="KW-0813">Transport</keyword>
<evidence type="ECO:0000256" key="2">
    <source>
        <dbReference type="ARBA" id="ARBA00005811"/>
    </source>
</evidence>
<protein>
    <recommendedName>
        <fullName evidence="11">Biopolymer transporter ExbD</fullName>
    </recommendedName>
</protein>
<dbReference type="Pfam" id="PF02472">
    <property type="entry name" value="ExbD"/>
    <property type="match status" value="1"/>
</dbReference>
<evidence type="ECO:0000313" key="10">
    <source>
        <dbReference type="Proteomes" id="UP001409585"/>
    </source>
</evidence>
<comment type="subcellular location">
    <subcellularLocation>
        <location evidence="1">Cell membrane</location>
        <topology evidence="1">Single-pass membrane protein</topology>
    </subcellularLocation>
    <subcellularLocation>
        <location evidence="7">Cell membrane</location>
        <topology evidence="7">Single-pass type II membrane protein</topology>
    </subcellularLocation>
</comment>
<dbReference type="InterPro" id="IPR003400">
    <property type="entry name" value="ExbD"/>
</dbReference>
<keyword evidence="6 8" id="KW-0472">Membrane</keyword>
<evidence type="ECO:0008006" key="11">
    <source>
        <dbReference type="Google" id="ProtNLM"/>
    </source>
</evidence>
<feature type="transmembrane region" description="Helical" evidence="8">
    <location>
        <begin position="17"/>
        <end position="35"/>
    </location>
</feature>
<evidence type="ECO:0000256" key="1">
    <source>
        <dbReference type="ARBA" id="ARBA00004162"/>
    </source>
</evidence>
<keyword evidence="7" id="KW-0653">Protein transport</keyword>
<keyword evidence="3" id="KW-1003">Cell membrane</keyword>
<evidence type="ECO:0000313" key="9">
    <source>
        <dbReference type="EMBL" id="GAA4934986.1"/>
    </source>
</evidence>
<keyword evidence="5 8" id="KW-1133">Transmembrane helix</keyword>
<evidence type="ECO:0000256" key="4">
    <source>
        <dbReference type="ARBA" id="ARBA00022692"/>
    </source>
</evidence>
<dbReference type="Gene3D" id="3.30.420.270">
    <property type="match status" value="1"/>
</dbReference>
<dbReference type="AlphaFoldDB" id="A0AAV3TZH9"/>
<comment type="caution">
    <text evidence="9">The sequence shown here is derived from an EMBL/GenBank/DDBJ whole genome shotgun (WGS) entry which is preliminary data.</text>
</comment>
<dbReference type="RefSeq" id="WP_345418070.1">
    <property type="nucleotide sequence ID" value="NZ_AP031496.1"/>
</dbReference>